<dbReference type="AlphaFoldDB" id="A0A3B0UJQ9"/>
<accession>A0A3B0UJQ9</accession>
<reference evidence="1" key="1">
    <citation type="submission" date="2018-06" db="EMBL/GenBank/DDBJ databases">
        <authorList>
            <person name="Zhirakovskaya E."/>
        </authorList>
    </citation>
    <scope>NUCLEOTIDE SEQUENCE</scope>
</reference>
<gene>
    <name evidence="1" type="ORF">MNBD_BACTEROID07-868</name>
</gene>
<sequence length="25" mass="2825">MTSFYNKFKSPLFVLMVIIALAGAY</sequence>
<name>A0A3B0UJQ9_9ZZZZ</name>
<protein>
    <submittedName>
        <fullName evidence="1">Uncharacterized protein</fullName>
    </submittedName>
</protein>
<proteinExistence type="predicted"/>
<feature type="non-terminal residue" evidence="1">
    <location>
        <position position="25"/>
    </location>
</feature>
<evidence type="ECO:0000313" key="1">
    <source>
        <dbReference type="EMBL" id="VAW28573.1"/>
    </source>
</evidence>
<organism evidence="1">
    <name type="scientific">hydrothermal vent metagenome</name>
    <dbReference type="NCBI Taxonomy" id="652676"/>
    <lineage>
        <taxon>unclassified sequences</taxon>
        <taxon>metagenomes</taxon>
        <taxon>ecological metagenomes</taxon>
    </lineage>
</organism>
<dbReference type="EMBL" id="UOET01000257">
    <property type="protein sequence ID" value="VAW28573.1"/>
    <property type="molecule type" value="Genomic_DNA"/>
</dbReference>